<dbReference type="GO" id="GO:0046872">
    <property type="term" value="F:metal ion binding"/>
    <property type="evidence" value="ECO:0007669"/>
    <property type="project" value="InterPro"/>
</dbReference>
<evidence type="ECO:0000313" key="12">
    <source>
        <dbReference type="Proteomes" id="UP000027361"/>
    </source>
</evidence>
<organism evidence="11 12">
    <name type="scientific">Tilletiaria anomala (strain ATCC 24038 / CBS 436.72 / UBC 951)</name>
    <dbReference type="NCBI Taxonomy" id="1037660"/>
    <lineage>
        <taxon>Eukaryota</taxon>
        <taxon>Fungi</taxon>
        <taxon>Dikarya</taxon>
        <taxon>Basidiomycota</taxon>
        <taxon>Ustilaginomycotina</taxon>
        <taxon>Exobasidiomycetes</taxon>
        <taxon>Georgefischeriales</taxon>
        <taxon>Tilletiariaceae</taxon>
        <taxon>Tilletiaria</taxon>
    </lineage>
</organism>
<dbReference type="FunFam" id="3.30.1490.20:FF:000003">
    <property type="entry name" value="acetyl-CoA carboxylase isoform X1"/>
    <property type="match status" value="1"/>
</dbReference>
<proteinExistence type="predicted"/>
<evidence type="ECO:0000256" key="1">
    <source>
        <dbReference type="ARBA" id="ARBA00001953"/>
    </source>
</evidence>
<evidence type="ECO:0000256" key="2">
    <source>
        <dbReference type="ARBA" id="ARBA00022598"/>
    </source>
</evidence>
<dbReference type="InterPro" id="IPR016185">
    <property type="entry name" value="PreATP-grasp_dom_sf"/>
</dbReference>
<name>A0A066WI35_TILAU</name>
<dbReference type="OMA" id="FDPMICK"/>
<dbReference type="InterPro" id="IPR005481">
    <property type="entry name" value="BC-like_N"/>
</dbReference>
<evidence type="ECO:0000256" key="3">
    <source>
        <dbReference type="ARBA" id="ARBA00022741"/>
    </source>
</evidence>
<evidence type="ECO:0000256" key="5">
    <source>
        <dbReference type="ARBA" id="ARBA00023267"/>
    </source>
</evidence>
<dbReference type="GO" id="GO:0005524">
    <property type="term" value="F:ATP binding"/>
    <property type="evidence" value="ECO:0007669"/>
    <property type="project" value="UniProtKB-UniRule"/>
</dbReference>
<feature type="region of interest" description="Disordered" evidence="7">
    <location>
        <begin position="652"/>
        <end position="676"/>
    </location>
</feature>
<evidence type="ECO:0000256" key="6">
    <source>
        <dbReference type="PROSITE-ProRule" id="PRU00409"/>
    </source>
</evidence>
<evidence type="ECO:0000259" key="9">
    <source>
        <dbReference type="PROSITE" id="PS50975"/>
    </source>
</evidence>
<dbReference type="Pfam" id="PF00289">
    <property type="entry name" value="Biotin_carb_N"/>
    <property type="match status" value="1"/>
</dbReference>
<protein>
    <submittedName>
        <fullName evidence="11">Uncharacterized protein</fullName>
    </submittedName>
</protein>
<dbReference type="PROSITE" id="PS00866">
    <property type="entry name" value="CPSASE_1"/>
    <property type="match status" value="1"/>
</dbReference>
<feature type="region of interest" description="Disordered" evidence="7">
    <location>
        <begin position="697"/>
        <end position="719"/>
    </location>
</feature>
<dbReference type="PROSITE" id="PS50968">
    <property type="entry name" value="BIOTINYL_LIPOYL"/>
    <property type="match status" value="1"/>
</dbReference>
<dbReference type="PANTHER" id="PTHR18866">
    <property type="entry name" value="CARBOXYLASE:PYRUVATE/ACETYL-COA/PROPIONYL-COA CARBOXYLASE"/>
    <property type="match status" value="1"/>
</dbReference>
<evidence type="ECO:0000259" key="8">
    <source>
        <dbReference type="PROSITE" id="PS50968"/>
    </source>
</evidence>
<evidence type="ECO:0000313" key="11">
    <source>
        <dbReference type="EMBL" id="KDN53481.1"/>
    </source>
</evidence>
<dbReference type="OrthoDB" id="196847at2759"/>
<dbReference type="SUPFAM" id="SSF56059">
    <property type="entry name" value="Glutathione synthetase ATP-binding domain-like"/>
    <property type="match status" value="1"/>
</dbReference>
<dbReference type="InterPro" id="IPR000089">
    <property type="entry name" value="Biotin_lipoyl"/>
</dbReference>
<dbReference type="InterPro" id="IPR011054">
    <property type="entry name" value="Rudment_hybrid_motif"/>
</dbReference>
<gene>
    <name evidence="11" type="ORF">K437DRAFT_230773</name>
</gene>
<dbReference type="InParanoid" id="A0A066WI35"/>
<dbReference type="STRING" id="1037660.A0A066WI35"/>
<dbReference type="PANTHER" id="PTHR18866:SF127">
    <property type="match status" value="1"/>
</dbReference>
<dbReference type="Gene3D" id="3.30.470.20">
    <property type="entry name" value="ATP-grasp fold, B domain"/>
    <property type="match status" value="1"/>
</dbReference>
<keyword evidence="3 6" id="KW-0547">Nucleotide-binding</keyword>
<feature type="compositionally biased region" description="Basic and acidic residues" evidence="7">
    <location>
        <begin position="702"/>
        <end position="712"/>
    </location>
</feature>
<evidence type="ECO:0000256" key="4">
    <source>
        <dbReference type="ARBA" id="ARBA00022840"/>
    </source>
</evidence>
<dbReference type="Gene3D" id="2.40.50.100">
    <property type="match status" value="1"/>
</dbReference>
<reference evidence="11 12" key="1">
    <citation type="submission" date="2014-05" db="EMBL/GenBank/DDBJ databases">
        <title>Draft genome sequence of a rare smut relative, Tilletiaria anomala UBC 951.</title>
        <authorList>
            <consortium name="DOE Joint Genome Institute"/>
            <person name="Toome M."/>
            <person name="Kuo A."/>
            <person name="Henrissat B."/>
            <person name="Lipzen A."/>
            <person name="Tritt A."/>
            <person name="Yoshinaga Y."/>
            <person name="Zane M."/>
            <person name="Barry K."/>
            <person name="Grigoriev I.V."/>
            <person name="Spatafora J.W."/>
            <person name="Aimea M.C."/>
        </authorList>
    </citation>
    <scope>NUCLEOTIDE SEQUENCE [LARGE SCALE GENOMIC DNA]</scope>
    <source>
        <strain evidence="11 12">UBC 951</strain>
    </source>
</reference>
<feature type="domain" description="Biotin carboxylation" evidence="10">
    <location>
        <begin position="36"/>
        <end position="514"/>
    </location>
</feature>
<evidence type="ECO:0000256" key="7">
    <source>
        <dbReference type="SAM" id="MobiDB-lite"/>
    </source>
</evidence>
<dbReference type="RefSeq" id="XP_013246320.1">
    <property type="nucleotide sequence ID" value="XM_013390866.1"/>
</dbReference>
<dbReference type="EMBL" id="JMSN01000002">
    <property type="protein sequence ID" value="KDN53481.1"/>
    <property type="molecule type" value="Genomic_DNA"/>
</dbReference>
<dbReference type="HOGENOM" id="CLU_000395_3_1_1"/>
<dbReference type="InterPro" id="IPR011761">
    <property type="entry name" value="ATP-grasp"/>
</dbReference>
<dbReference type="PROSITE" id="PS50979">
    <property type="entry name" value="BC"/>
    <property type="match status" value="1"/>
</dbReference>
<dbReference type="GeneID" id="25262762"/>
<dbReference type="SUPFAM" id="SSF51230">
    <property type="entry name" value="Single hybrid motif"/>
    <property type="match status" value="1"/>
</dbReference>
<dbReference type="InterPro" id="IPR011764">
    <property type="entry name" value="Biotin_carboxylation_dom"/>
</dbReference>
<comment type="caution">
    <text evidence="11">The sequence shown here is derived from an EMBL/GenBank/DDBJ whole genome shotgun (WGS) entry which is preliminary data.</text>
</comment>
<dbReference type="Pfam" id="PF02786">
    <property type="entry name" value="CPSase_L_D2"/>
    <property type="match status" value="1"/>
</dbReference>
<dbReference type="SUPFAM" id="SSF51246">
    <property type="entry name" value="Rudiment single hybrid motif"/>
    <property type="match status" value="1"/>
</dbReference>
<feature type="domain" description="Lipoyl-binding" evidence="8">
    <location>
        <begin position="832"/>
        <end position="908"/>
    </location>
</feature>
<dbReference type="Pfam" id="PF00364">
    <property type="entry name" value="Biotin_lipoyl"/>
    <property type="match status" value="1"/>
</dbReference>
<dbReference type="SUPFAM" id="SSF52440">
    <property type="entry name" value="PreATP-grasp domain"/>
    <property type="match status" value="1"/>
</dbReference>
<dbReference type="Proteomes" id="UP000027361">
    <property type="component" value="Unassembled WGS sequence"/>
</dbReference>
<dbReference type="PROSITE" id="PS00867">
    <property type="entry name" value="CPSASE_2"/>
    <property type="match status" value="1"/>
</dbReference>
<dbReference type="InterPro" id="IPR011053">
    <property type="entry name" value="Single_hybrid_motif"/>
</dbReference>
<dbReference type="InterPro" id="IPR005479">
    <property type="entry name" value="CPAse_ATP-bd"/>
</dbReference>
<dbReference type="SMART" id="SM00878">
    <property type="entry name" value="Biotin_carb_C"/>
    <property type="match status" value="1"/>
</dbReference>
<dbReference type="InterPro" id="IPR005482">
    <property type="entry name" value="Biotin_COase_C"/>
</dbReference>
<dbReference type="GO" id="GO:0016874">
    <property type="term" value="F:ligase activity"/>
    <property type="evidence" value="ECO:0007669"/>
    <property type="project" value="UniProtKB-KW"/>
</dbReference>
<accession>A0A066WI35</accession>
<dbReference type="InterPro" id="IPR050856">
    <property type="entry name" value="Biotin_carboxylase_complex"/>
</dbReference>
<dbReference type="PROSITE" id="PS50975">
    <property type="entry name" value="ATP_GRASP"/>
    <property type="match status" value="1"/>
</dbReference>
<evidence type="ECO:0000259" key="10">
    <source>
        <dbReference type="PROSITE" id="PS50979"/>
    </source>
</evidence>
<keyword evidence="5" id="KW-0092">Biotin</keyword>
<dbReference type="CDD" id="cd06850">
    <property type="entry name" value="biotinyl_domain"/>
    <property type="match status" value="1"/>
</dbReference>
<dbReference type="AlphaFoldDB" id="A0A066WI35"/>
<keyword evidence="12" id="KW-1185">Reference proteome</keyword>
<keyword evidence="2" id="KW-0436">Ligase</keyword>
<comment type="cofactor">
    <cofactor evidence="1">
        <name>biotin</name>
        <dbReference type="ChEBI" id="CHEBI:57586"/>
    </cofactor>
</comment>
<dbReference type="Pfam" id="PF02785">
    <property type="entry name" value="Biotin_carb_C"/>
    <property type="match status" value="1"/>
</dbReference>
<sequence>MATTSPLPPTYLGAPLYLCPATSSSAATQALPIPHPVRRVLIANRGEIALRIIKTCQALGISTVAVYVSEDCDGPHVLAADRAICLGSIEQHGISGRPPPYLDGELLIKTALDNDCDALHPGYGYLSEQADFADKVASTALPDDSSRKLCFIGPKGEVMRQMGEKANSKVLLRSRLGADKAPLVPGYESEKTPEGQKMEVLVQEARKIGFPVLLKASAGGGGKGIRIVRDSASLPEEISRAQSEAQRSFGSPHLLIEKYIENGKHIEVQIFGDNYGNVIALGERECSVQRRHQKIIEESPCMEMSNFPELRKDLHASAVLIGKLLAYQGAATIEYIYSSALKRFYFLEINTRLQVEHPVTECVYGIDLVSLQLYVAGGGDISNLSDVAERARRPPVGHAIEMRLCAEEPGAEFAPRTGYVRHISAPLAVSRPGYRLDSGVVTGSNVSIHFDPMLAKLIVHAPDRAAAIRAARQMLECTPVLGVTTNTAFIHACLGHPAFTGGSYSTSLIPQNIDSLLGHGSSAAMRALMLNNSLAPAALEREIPIHAALPTFLFFHAIRKRLRPARVGLKQSWRLHNADVSLHQTENYVITLPGNVQMWDIMLQYRPLPLQTAWAASAGGSSGESFEVMLWHNDAAHDTEKQVLKGLVDQAKAKAAEKGKRNGNAGSGTTTAPTLPQLRTAATARYYASLPSRAGVEGRPAVSDEVKADSKGRPKASWPFGVAPDAVQRVRVTVRPNGASIGPELTHVRALDGAAQWLNGAVRYEVQLLSELPEVSSTTPSTTHFSVLASDEHFEAHEECSQFAWLWLPAIAGQVKVIRRSLRVYAGRLEEGQAAGSADESTYSTPMPCRILHLIAKDGQSVKPGESILVMESMKTEIKLLARSAGTLRLLVKEGDTIGEGQALCVVDSNM</sequence>
<keyword evidence="4 6" id="KW-0067">ATP-binding</keyword>
<feature type="domain" description="ATP-grasp" evidence="9">
    <location>
        <begin position="173"/>
        <end position="377"/>
    </location>
</feature>